<feature type="transmembrane region" description="Helical" evidence="2">
    <location>
        <begin position="63"/>
        <end position="79"/>
    </location>
</feature>
<proteinExistence type="predicted"/>
<protein>
    <submittedName>
        <fullName evidence="3">Uncharacterized protein</fullName>
    </submittedName>
</protein>
<accession>A0A9D0ZIM5</accession>
<feature type="region of interest" description="Disordered" evidence="1">
    <location>
        <begin position="142"/>
        <end position="165"/>
    </location>
</feature>
<sequence>MNGIEKFFTEQWIYMLAAVLLVAATFFVKKKFPQKYKAFCIGGLAVTSVLLILLALVFQQPDLFLLVPIFFFCCEMFGYEITGKIVAVFFVDYICICLLNLAIINGWINQVFNTLIFFILQIAAAVCAGLIMDRHLRRLKKSRKEQPEEKEQKVQNEDEALDSHVEDVFNRVAGNDAFMEKYKDTQQSSEDDR</sequence>
<gene>
    <name evidence="3" type="ORF">IAD32_08390</name>
</gene>
<evidence type="ECO:0000313" key="3">
    <source>
        <dbReference type="EMBL" id="HIQ81282.1"/>
    </source>
</evidence>
<dbReference type="Proteomes" id="UP000886787">
    <property type="component" value="Unassembled WGS sequence"/>
</dbReference>
<organism evidence="3 4">
    <name type="scientific">Candidatus Scatavimonas merdigallinarum</name>
    <dbReference type="NCBI Taxonomy" id="2840914"/>
    <lineage>
        <taxon>Bacteria</taxon>
        <taxon>Bacillati</taxon>
        <taxon>Bacillota</taxon>
        <taxon>Clostridia</taxon>
        <taxon>Eubacteriales</taxon>
        <taxon>Oscillospiraceae</taxon>
        <taxon>Oscillospiraceae incertae sedis</taxon>
        <taxon>Candidatus Scatavimonas</taxon>
    </lineage>
</organism>
<dbReference type="AlphaFoldDB" id="A0A9D0ZIM5"/>
<dbReference type="SUPFAM" id="SSF103473">
    <property type="entry name" value="MFS general substrate transporter"/>
    <property type="match status" value="1"/>
</dbReference>
<feature type="transmembrane region" description="Helical" evidence="2">
    <location>
        <begin position="114"/>
        <end position="132"/>
    </location>
</feature>
<dbReference type="InterPro" id="IPR036259">
    <property type="entry name" value="MFS_trans_sf"/>
</dbReference>
<evidence type="ECO:0000313" key="4">
    <source>
        <dbReference type="Proteomes" id="UP000886787"/>
    </source>
</evidence>
<feature type="transmembrane region" description="Helical" evidence="2">
    <location>
        <begin position="86"/>
        <end position="108"/>
    </location>
</feature>
<evidence type="ECO:0000256" key="1">
    <source>
        <dbReference type="SAM" id="MobiDB-lite"/>
    </source>
</evidence>
<reference evidence="3" key="1">
    <citation type="submission" date="2020-10" db="EMBL/GenBank/DDBJ databases">
        <authorList>
            <person name="Gilroy R."/>
        </authorList>
    </citation>
    <scope>NUCLEOTIDE SEQUENCE</scope>
    <source>
        <strain evidence="3">ChiSjej1B19-3389</strain>
    </source>
</reference>
<feature type="compositionally biased region" description="Basic and acidic residues" evidence="1">
    <location>
        <begin position="144"/>
        <end position="165"/>
    </location>
</feature>
<dbReference type="EMBL" id="DVFW01000044">
    <property type="protein sequence ID" value="HIQ81282.1"/>
    <property type="molecule type" value="Genomic_DNA"/>
</dbReference>
<keyword evidence="2" id="KW-0812">Transmembrane</keyword>
<keyword evidence="2" id="KW-1133">Transmembrane helix</keyword>
<name>A0A9D0ZIM5_9FIRM</name>
<reference evidence="3" key="2">
    <citation type="journal article" date="2021" name="PeerJ">
        <title>Extensive microbial diversity within the chicken gut microbiome revealed by metagenomics and culture.</title>
        <authorList>
            <person name="Gilroy R."/>
            <person name="Ravi A."/>
            <person name="Getino M."/>
            <person name="Pursley I."/>
            <person name="Horton D.L."/>
            <person name="Alikhan N.F."/>
            <person name="Baker D."/>
            <person name="Gharbi K."/>
            <person name="Hall N."/>
            <person name="Watson M."/>
            <person name="Adriaenssens E.M."/>
            <person name="Foster-Nyarko E."/>
            <person name="Jarju S."/>
            <person name="Secka A."/>
            <person name="Antonio M."/>
            <person name="Oren A."/>
            <person name="Chaudhuri R.R."/>
            <person name="La Ragione R."/>
            <person name="Hildebrand F."/>
            <person name="Pallen M.J."/>
        </authorList>
    </citation>
    <scope>NUCLEOTIDE SEQUENCE</scope>
    <source>
        <strain evidence="3">ChiSjej1B19-3389</strain>
    </source>
</reference>
<keyword evidence="2" id="KW-0472">Membrane</keyword>
<feature type="transmembrane region" description="Helical" evidence="2">
    <location>
        <begin position="12"/>
        <end position="29"/>
    </location>
</feature>
<evidence type="ECO:0000256" key="2">
    <source>
        <dbReference type="SAM" id="Phobius"/>
    </source>
</evidence>
<comment type="caution">
    <text evidence="3">The sequence shown here is derived from an EMBL/GenBank/DDBJ whole genome shotgun (WGS) entry which is preliminary data.</text>
</comment>
<feature type="transmembrane region" description="Helical" evidence="2">
    <location>
        <begin position="36"/>
        <end position="57"/>
    </location>
</feature>